<dbReference type="KEGG" id="uli:ETAA1_51270"/>
<proteinExistence type="predicted"/>
<dbReference type="Proteomes" id="UP000319576">
    <property type="component" value="Chromosome"/>
</dbReference>
<feature type="compositionally biased region" description="Low complexity" evidence="1">
    <location>
        <begin position="62"/>
        <end position="71"/>
    </location>
</feature>
<dbReference type="AlphaFoldDB" id="A0A517Y045"/>
<evidence type="ECO:0000313" key="2">
    <source>
        <dbReference type="EMBL" id="QDU23136.1"/>
    </source>
</evidence>
<dbReference type="EMBL" id="CP036273">
    <property type="protein sequence ID" value="QDU23136.1"/>
    <property type="molecule type" value="Genomic_DNA"/>
</dbReference>
<dbReference type="RefSeq" id="WP_145243236.1">
    <property type="nucleotide sequence ID" value="NZ_CP036273.1"/>
</dbReference>
<dbReference type="OrthoDB" id="10011858at2"/>
<feature type="region of interest" description="Disordered" evidence="1">
    <location>
        <begin position="52"/>
        <end position="71"/>
    </location>
</feature>
<sequence length="71" mass="7763">MGNPAGDKRKLKEKRRNRQELRLGPGAYLPKDERAQLQAEIKKGEEVVKASREARGKEKAAAKAAAPAPAK</sequence>
<feature type="compositionally biased region" description="Basic and acidic residues" evidence="1">
    <location>
        <begin position="1"/>
        <end position="10"/>
    </location>
</feature>
<evidence type="ECO:0000313" key="3">
    <source>
        <dbReference type="Proteomes" id="UP000319576"/>
    </source>
</evidence>
<gene>
    <name evidence="2" type="ORF">ETAA1_51270</name>
</gene>
<name>A0A517Y045_9BACT</name>
<feature type="compositionally biased region" description="Basic and acidic residues" evidence="1">
    <location>
        <begin position="52"/>
        <end position="61"/>
    </location>
</feature>
<evidence type="ECO:0000256" key="1">
    <source>
        <dbReference type="SAM" id="MobiDB-lite"/>
    </source>
</evidence>
<organism evidence="2 3">
    <name type="scientific">Urbifossiella limnaea</name>
    <dbReference type="NCBI Taxonomy" id="2528023"/>
    <lineage>
        <taxon>Bacteria</taxon>
        <taxon>Pseudomonadati</taxon>
        <taxon>Planctomycetota</taxon>
        <taxon>Planctomycetia</taxon>
        <taxon>Gemmatales</taxon>
        <taxon>Gemmataceae</taxon>
        <taxon>Urbifossiella</taxon>
    </lineage>
</organism>
<protein>
    <submittedName>
        <fullName evidence="2">Uncharacterized protein</fullName>
    </submittedName>
</protein>
<reference evidence="2 3" key="1">
    <citation type="submission" date="2019-02" db="EMBL/GenBank/DDBJ databases">
        <title>Deep-cultivation of Planctomycetes and their phenomic and genomic characterization uncovers novel biology.</title>
        <authorList>
            <person name="Wiegand S."/>
            <person name="Jogler M."/>
            <person name="Boedeker C."/>
            <person name="Pinto D."/>
            <person name="Vollmers J."/>
            <person name="Rivas-Marin E."/>
            <person name="Kohn T."/>
            <person name="Peeters S.H."/>
            <person name="Heuer A."/>
            <person name="Rast P."/>
            <person name="Oberbeckmann S."/>
            <person name="Bunk B."/>
            <person name="Jeske O."/>
            <person name="Meyerdierks A."/>
            <person name="Storesund J.E."/>
            <person name="Kallscheuer N."/>
            <person name="Luecker S."/>
            <person name="Lage O.M."/>
            <person name="Pohl T."/>
            <person name="Merkel B.J."/>
            <person name="Hornburger P."/>
            <person name="Mueller R.-W."/>
            <person name="Bruemmer F."/>
            <person name="Labrenz M."/>
            <person name="Spormann A.M."/>
            <person name="Op den Camp H."/>
            <person name="Overmann J."/>
            <person name="Amann R."/>
            <person name="Jetten M.S.M."/>
            <person name="Mascher T."/>
            <person name="Medema M.H."/>
            <person name="Devos D.P."/>
            <person name="Kaster A.-K."/>
            <person name="Ovreas L."/>
            <person name="Rohde M."/>
            <person name="Galperin M.Y."/>
            <person name="Jogler C."/>
        </authorList>
    </citation>
    <scope>NUCLEOTIDE SEQUENCE [LARGE SCALE GENOMIC DNA]</scope>
    <source>
        <strain evidence="2 3">ETA_A1</strain>
    </source>
</reference>
<keyword evidence="3" id="KW-1185">Reference proteome</keyword>
<feature type="region of interest" description="Disordered" evidence="1">
    <location>
        <begin position="1"/>
        <end position="32"/>
    </location>
</feature>
<accession>A0A517Y045</accession>